<evidence type="ECO:0000313" key="2">
    <source>
        <dbReference type="Proteomes" id="UP000789375"/>
    </source>
</evidence>
<gene>
    <name evidence="1" type="ORF">FMOSSE_LOCUS15556</name>
</gene>
<name>A0A9N9IAU7_FUNMO</name>
<proteinExistence type="predicted"/>
<reference evidence="1" key="1">
    <citation type="submission" date="2021-06" db="EMBL/GenBank/DDBJ databases">
        <authorList>
            <person name="Kallberg Y."/>
            <person name="Tangrot J."/>
            <person name="Rosling A."/>
        </authorList>
    </citation>
    <scope>NUCLEOTIDE SEQUENCE</scope>
    <source>
        <strain evidence="1">87-6 pot B 2015</strain>
    </source>
</reference>
<dbReference type="EMBL" id="CAJVPP010016299">
    <property type="protein sequence ID" value="CAG8729167.1"/>
    <property type="molecule type" value="Genomic_DNA"/>
</dbReference>
<keyword evidence="2" id="KW-1185">Reference proteome</keyword>
<organism evidence="1 2">
    <name type="scientific">Funneliformis mosseae</name>
    <name type="common">Endomycorrhizal fungus</name>
    <name type="synonym">Glomus mosseae</name>
    <dbReference type="NCBI Taxonomy" id="27381"/>
    <lineage>
        <taxon>Eukaryota</taxon>
        <taxon>Fungi</taxon>
        <taxon>Fungi incertae sedis</taxon>
        <taxon>Mucoromycota</taxon>
        <taxon>Glomeromycotina</taxon>
        <taxon>Glomeromycetes</taxon>
        <taxon>Glomerales</taxon>
        <taxon>Glomeraceae</taxon>
        <taxon>Funneliformis</taxon>
    </lineage>
</organism>
<comment type="caution">
    <text evidence="1">The sequence shown here is derived from an EMBL/GenBank/DDBJ whole genome shotgun (WGS) entry which is preliminary data.</text>
</comment>
<accession>A0A9N9IAU7</accession>
<sequence length="43" mass="4911">ICPQLTWKQQEVDTKFISVVDSFLSQSSSLSERYSNIPLHKLG</sequence>
<dbReference type="AlphaFoldDB" id="A0A9N9IAU7"/>
<evidence type="ECO:0000313" key="1">
    <source>
        <dbReference type="EMBL" id="CAG8729167.1"/>
    </source>
</evidence>
<feature type="non-terminal residue" evidence="1">
    <location>
        <position position="1"/>
    </location>
</feature>
<dbReference type="Proteomes" id="UP000789375">
    <property type="component" value="Unassembled WGS sequence"/>
</dbReference>
<protein>
    <submittedName>
        <fullName evidence="1">11035_t:CDS:1</fullName>
    </submittedName>
</protein>